<dbReference type="InterPro" id="IPR004244">
    <property type="entry name" value="Transposase_22"/>
</dbReference>
<dbReference type="Proteomes" id="UP000261420">
    <property type="component" value="Unplaced"/>
</dbReference>
<feature type="coiled-coil region" evidence="1">
    <location>
        <begin position="110"/>
        <end position="144"/>
    </location>
</feature>
<dbReference type="InterPro" id="IPR042566">
    <property type="entry name" value="L1_C"/>
</dbReference>
<dbReference type="Ensembl" id="ENSSDUT00000028154.1">
    <property type="protein sequence ID" value="ENSSDUP00000027674.1"/>
    <property type="gene ID" value="ENSSDUG00000020012.1"/>
</dbReference>
<evidence type="ECO:0008006" key="5">
    <source>
        <dbReference type="Google" id="ProtNLM"/>
    </source>
</evidence>
<evidence type="ECO:0000256" key="1">
    <source>
        <dbReference type="SAM" id="Coils"/>
    </source>
</evidence>
<feature type="compositionally biased region" description="Basic and acidic residues" evidence="2">
    <location>
        <begin position="50"/>
        <end position="60"/>
    </location>
</feature>
<evidence type="ECO:0000256" key="2">
    <source>
        <dbReference type="SAM" id="MobiDB-lite"/>
    </source>
</evidence>
<evidence type="ECO:0000313" key="4">
    <source>
        <dbReference type="Proteomes" id="UP000261420"/>
    </source>
</evidence>
<dbReference type="Gene3D" id="3.30.250.20">
    <property type="entry name" value="L1 transposable element, C-terminal domain"/>
    <property type="match status" value="1"/>
</dbReference>
<dbReference type="AlphaFoldDB" id="A0A3B4VAK5"/>
<accession>A0A3B4VAK5</accession>
<name>A0A3B4VAK5_SERDU</name>
<proteinExistence type="predicted"/>
<dbReference type="OMA" id="IARIHYY"/>
<reference evidence="3" key="2">
    <citation type="submission" date="2025-09" db="UniProtKB">
        <authorList>
            <consortium name="Ensembl"/>
        </authorList>
    </citation>
    <scope>IDENTIFICATION</scope>
</reference>
<evidence type="ECO:0000313" key="3">
    <source>
        <dbReference type="Ensembl" id="ENSSDUP00000027674.1"/>
    </source>
</evidence>
<protein>
    <recommendedName>
        <fullName evidence="5">L1 transposable element RRM domain-containing protein</fullName>
    </recommendedName>
</protein>
<organism evidence="3 4">
    <name type="scientific">Seriola dumerili</name>
    <name type="common">Greater amberjack</name>
    <name type="synonym">Caranx dumerili</name>
    <dbReference type="NCBI Taxonomy" id="41447"/>
    <lineage>
        <taxon>Eukaryota</taxon>
        <taxon>Metazoa</taxon>
        <taxon>Chordata</taxon>
        <taxon>Craniata</taxon>
        <taxon>Vertebrata</taxon>
        <taxon>Euteleostomi</taxon>
        <taxon>Actinopterygii</taxon>
        <taxon>Neopterygii</taxon>
        <taxon>Teleostei</taxon>
        <taxon>Neoteleostei</taxon>
        <taxon>Acanthomorphata</taxon>
        <taxon>Carangaria</taxon>
        <taxon>Carangiformes</taxon>
        <taxon>Carangidae</taxon>
        <taxon>Seriola</taxon>
    </lineage>
</organism>
<reference evidence="3" key="1">
    <citation type="submission" date="2025-08" db="UniProtKB">
        <authorList>
            <consortium name="Ensembl"/>
        </authorList>
    </citation>
    <scope>IDENTIFICATION</scope>
</reference>
<keyword evidence="4" id="KW-1185">Reference proteome</keyword>
<dbReference type="GeneTree" id="ENSGT01090000260296"/>
<dbReference type="PANTHER" id="PTHR11505">
    <property type="entry name" value="L1 TRANSPOSABLE ELEMENT-RELATED"/>
    <property type="match status" value="1"/>
</dbReference>
<dbReference type="STRING" id="41447.ENSSDUP00000027674"/>
<sequence>IVLCPTGITIPLPFSSIPPANALSSVSYLCVLFNFYTRTGTSKMPRKTNAKHDLDEETGLHEASGSTTETRASESAQQADSNDVLKAITSLHAELARVKSDICNKIEAEISELADAANDTSDTIQELEDKVRRLSGQVEVLSEKCIDLEGRSKRQNLTVAGIKEGNENGQKPREFVAQLLKEVLNQTEAPVIDRAHRALRKQPGNDEPPWHFIARLHYCHTYEDIMQKAMSIRDLMYQGQRIQFFRDLPPEIARRRAAFTPARKLLRDKPGVRFGLLYPAKLRVTHNGSERLFTDPEEAREYATRHFGSSE</sequence>
<keyword evidence="1" id="KW-0175">Coiled coil</keyword>
<feature type="compositionally biased region" description="Polar residues" evidence="2">
    <location>
        <begin position="64"/>
        <end position="81"/>
    </location>
</feature>
<feature type="region of interest" description="Disordered" evidence="2">
    <location>
        <begin position="43"/>
        <end position="81"/>
    </location>
</feature>